<feature type="active site" description="Nucleophile" evidence="9">
    <location>
        <position position="392"/>
    </location>
</feature>
<keyword evidence="11" id="KW-0317">Glutathione biosynthesis</keyword>
<gene>
    <name evidence="13" type="ORF">BJP37_08715</name>
</gene>
<feature type="binding site" evidence="10">
    <location>
        <begin position="410"/>
        <end position="412"/>
    </location>
    <ligand>
        <name>L-glutamate</name>
        <dbReference type="ChEBI" id="CHEBI:29985"/>
    </ligand>
</feature>
<dbReference type="NCBIfam" id="TIGR00066">
    <property type="entry name" value="g_glut_trans"/>
    <property type="match status" value="1"/>
</dbReference>
<comment type="catalytic activity">
    <reaction evidence="8 11">
        <text>an N-terminal (5-L-glutamyl)-[peptide] + an alpha-amino acid = 5-L-glutamyl amino acid + an N-terminal L-alpha-aminoacyl-[peptide]</text>
        <dbReference type="Rhea" id="RHEA:23904"/>
        <dbReference type="Rhea" id="RHEA-COMP:9780"/>
        <dbReference type="Rhea" id="RHEA-COMP:9795"/>
        <dbReference type="ChEBI" id="CHEBI:77644"/>
        <dbReference type="ChEBI" id="CHEBI:78597"/>
        <dbReference type="ChEBI" id="CHEBI:78599"/>
        <dbReference type="ChEBI" id="CHEBI:78608"/>
        <dbReference type="EC" id="2.3.2.2"/>
    </reaction>
</comment>
<dbReference type="GO" id="GO:0006751">
    <property type="term" value="P:glutathione catabolic process"/>
    <property type="evidence" value="ECO:0007669"/>
    <property type="project" value="UniProtKB-UniRule"/>
</dbReference>
<keyword evidence="4 11" id="KW-0808">Transferase</keyword>
<feature type="binding site" evidence="10">
    <location>
        <position position="434"/>
    </location>
    <ligand>
        <name>L-glutamate</name>
        <dbReference type="ChEBI" id="CHEBI:29985"/>
    </ligand>
</feature>
<feature type="binding site" evidence="10">
    <location>
        <position position="485"/>
    </location>
    <ligand>
        <name>L-glutamate</name>
        <dbReference type="ChEBI" id="CHEBI:29985"/>
    </ligand>
</feature>
<evidence type="ECO:0000256" key="3">
    <source>
        <dbReference type="ARBA" id="ARBA00009381"/>
    </source>
</evidence>
<evidence type="ECO:0000256" key="8">
    <source>
        <dbReference type="ARBA" id="ARBA00047417"/>
    </source>
</evidence>
<evidence type="ECO:0000256" key="12">
    <source>
        <dbReference type="SAM" id="SignalP"/>
    </source>
</evidence>
<dbReference type="GO" id="GO:0036374">
    <property type="term" value="F:glutathione hydrolase activity"/>
    <property type="evidence" value="ECO:0007669"/>
    <property type="project" value="UniProtKB-UniRule"/>
</dbReference>
<comment type="catalytic activity">
    <reaction evidence="1 11">
        <text>an S-substituted glutathione + H2O = an S-substituted L-cysteinylglycine + L-glutamate</text>
        <dbReference type="Rhea" id="RHEA:59468"/>
        <dbReference type="ChEBI" id="CHEBI:15377"/>
        <dbReference type="ChEBI" id="CHEBI:29985"/>
        <dbReference type="ChEBI" id="CHEBI:90779"/>
        <dbReference type="ChEBI" id="CHEBI:143103"/>
        <dbReference type="EC" id="3.4.19.13"/>
    </reaction>
</comment>
<dbReference type="GO" id="GO:0103068">
    <property type="term" value="F:leukotriene C4 gamma-glutamyl transferase activity"/>
    <property type="evidence" value="ECO:0007669"/>
    <property type="project" value="UniProtKB-EC"/>
</dbReference>
<dbReference type="PRINTS" id="PR01210">
    <property type="entry name" value="GGTRANSPTASE"/>
</dbReference>
<dbReference type="SUPFAM" id="SSF56235">
    <property type="entry name" value="N-terminal nucleophile aminohydrolases (Ntn hydrolases)"/>
    <property type="match status" value="1"/>
</dbReference>
<dbReference type="GO" id="GO:0006750">
    <property type="term" value="P:glutathione biosynthetic process"/>
    <property type="evidence" value="ECO:0007669"/>
    <property type="project" value="UniProtKB-KW"/>
</dbReference>
<dbReference type="Proteomes" id="UP000186657">
    <property type="component" value="Unassembled WGS sequence"/>
</dbReference>
<dbReference type="InterPro" id="IPR000101">
    <property type="entry name" value="GGT_peptidase"/>
</dbReference>
<feature type="signal peptide" evidence="12">
    <location>
        <begin position="1"/>
        <end position="28"/>
    </location>
</feature>
<reference evidence="13 14" key="1">
    <citation type="submission" date="2016-10" db="EMBL/GenBank/DDBJ databases">
        <title>Comparative genomics uncovers the prolific and rare metabolic potential of the cyanobacterial genus Moorea.</title>
        <authorList>
            <person name="Leao T."/>
            <person name="Castelao G."/>
            <person name="Korobeynikov A."/>
            <person name="Monroe E.A."/>
            <person name="Podell S."/>
            <person name="Glukhov E."/>
            <person name="Allen E."/>
            <person name="Gerwick W.H."/>
            <person name="Gerwick L."/>
        </authorList>
    </citation>
    <scope>NUCLEOTIDE SEQUENCE [LARGE SCALE GENOMIC DNA]</scope>
    <source>
        <strain evidence="13 14">PNG5-198</strain>
    </source>
</reference>
<feature type="binding site" evidence="10">
    <location>
        <position position="114"/>
    </location>
    <ligand>
        <name>L-glutamate</name>
        <dbReference type="ChEBI" id="CHEBI:29985"/>
    </ligand>
</feature>
<evidence type="ECO:0000256" key="2">
    <source>
        <dbReference type="ARBA" id="ARBA00001089"/>
    </source>
</evidence>
<comment type="caution">
    <text evidence="13">The sequence shown here is derived from an EMBL/GenBank/DDBJ whole genome shotgun (WGS) entry which is preliminary data.</text>
</comment>
<evidence type="ECO:0000256" key="10">
    <source>
        <dbReference type="PIRSR" id="PIRSR600101-2"/>
    </source>
</evidence>
<protein>
    <recommendedName>
        <fullName evidence="11">Glutathione hydrolase proenzyme</fullName>
        <ecNumber evidence="11">2.3.2.2</ecNumber>
        <ecNumber evidence="11">3.4.19.13</ecNumber>
    </recommendedName>
    <component>
        <recommendedName>
            <fullName evidence="11">Glutathione hydrolase large chain</fullName>
        </recommendedName>
    </component>
    <component>
        <recommendedName>
            <fullName evidence="11">Glutathione hydrolase small chain</fullName>
        </recommendedName>
    </component>
</protein>
<evidence type="ECO:0000256" key="1">
    <source>
        <dbReference type="ARBA" id="ARBA00001049"/>
    </source>
</evidence>
<accession>A0A1U7MZG8</accession>
<keyword evidence="7 11" id="KW-0012">Acyltransferase</keyword>
<evidence type="ECO:0000313" key="14">
    <source>
        <dbReference type="Proteomes" id="UP000186657"/>
    </source>
</evidence>
<name>A0A1U7MZG8_9CYAN</name>
<keyword evidence="6 11" id="KW-0865">Zymogen</keyword>
<sequence length="580" mass="62705">MGKIAKTHKFIITCLTTLIFISAGSAFGQDTIIFSRKDIFHPVIANNGMVSSQESYASQAGLAVLKEGGNAVDAAVTIGFTLAVTLPRAGNLGGGGFMLLHLAKDNQTIAIDYREKAPLAATRDMFLDNNGEVDPEKSRYSYLSVGVPGTVAGLTMALEKYGTISLERALQPAIELAEKGFPVSEDLLISLRYSKQRMQASEASMAIFYKPGGVPYQVGEILVQKDLARSLKLIAKYGAKAFYDGAIASAIVADMEANGGLITKEDLATYKPVIREPIQGTYRGYEIYSMPPPSSGGIHLVQMLNTLEAFPIRKLGHNTAQTIHLMTESMKLAYADRSKFLGDPDFVPVPVAELTSKTYAERIRQRINPYRATPSSEIAPGNPTQPVESNDTTHYSVMDKYGNAVANTYTLNFSYGSKITVPGTGILLNNEMDDFSAKPGVPNAFGLTGAEFNAIAPEKRMLSSMTPTIVLKAGNPYLVTGSPGGSRIITTVLQLIMNVIDHQLNIATATNAIRVHHQWLPDKLFIEQGLNGDTNQLLKYKGYKISVSNAMGSTQSIMYINNSFEGASDPRRPGALTLGY</sequence>
<proteinExistence type="inferred from homology"/>
<comment type="similarity">
    <text evidence="3 11">Belongs to the gamma-glutamyltransferase family.</text>
</comment>
<dbReference type="Pfam" id="PF01019">
    <property type="entry name" value="G_glu_transpept"/>
    <property type="match status" value="1"/>
</dbReference>
<dbReference type="InterPro" id="IPR051792">
    <property type="entry name" value="GGT_bact"/>
</dbReference>
<comment type="catalytic activity">
    <reaction evidence="2 11">
        <text>glutathione + H2O = L-cysteinylglycine + L-glutamate</text>
        <dbReference type="Rhea" id="RHEA:28807"/>
        <dbReference type="ChEBI" id="CHEBI:15377"/>
        <dbReference type="ChEBI" id="CHEBI:29985"/>
        <dbReference type="ChEBI" id="CHEBI:57925"/>
        <dbReference type="ChEBI" id="CHEBI:61694"/>
        <dbReference type="EC" id="3.4.19.13"/>
    </reaction>
</comment>
<comment type="subunit">
    <text evidence="11">This enzyme consists of two polypeptide chains, which are synthesized in precursor form from a single polypeptide.</text>
</comment>
<evidence type="ECO:0000256" key="9">
    <source>
        <dbReference type="PIRSR" id="PIRSR600101-1"/>
    </source>
</evidence>
<dbReference type="EC" id="3.4.19.13" evidence="11"/>
<dbReference type="Gene3D" id="1.10.246.130">
    <property type="match status" value="1"/>
</dbReference>
<evidence type="ECO:0000256" key="6">
    <source>
        <dbReference type="ARBA" id="ARBA00023145"/>
    </source>
</evidence>
<dbReference type="PANTHER" id="PTHR43199">
    <property type="entry name" value="GLUTATHIONE HYDROLASE"/>
    <property type="match status" value="1"/>
</dbReference>
<dbReference type="PROSITE" id="PS00462">
    <property type="entry name" value="G_GLU_TRANSPEPTIDASE"/>
    <property type="match status" value="1"/>
</dbReference>
<keyword evidence="5 11" id="KW-0378">Hydrolase</keyword>
<organism evidence="13 14">
    <name type="scientific">Moorena bouillonii PNG</name>
    <dbReference type="NCBI Taxonomy" id="568701"/>
    <lineage>
        <taxon>Bacteria</taxon>
        <taxon>Bacillati</taxon>
        <taxon>Cyanobacteriota</taxon>
        <taxon>Cyanophyceae</taxon>
        <taxon>Coleofasciculales</taxon>
        <taxon>Coleofasciculaceae</taxon>
        <taxon>Moorena</taxon>
    </lineage>
</organism>
<evidence type="ECO:0000256" key="4">
    <source>
        <dbReference type="ARBA" id="ARBA00022679"/>
    </source>
</evidence>
<dbReference type="Gene3D" id="3.60.20.40">
    <property type="match status" value="1"/>
</dbReference>
<dbReference type="RefSeq" id="WP_075898151.1">
    <property type="nucleotide sequence ID" value="NZ_MKZS01000001.1"/>
</dbReference>
<keyword evidence="14" id="KW-1185">Reference proteome</keyword>
<dbReference type="EMBL" id="MKZS01000001">
    <property type="protein sequence ID" value="OLT59106.1"/>
    <property type="molecule type" value="Genomic_DNA"/>
</dbReference>
<evidence type="ECO:0000256" key="11">
    <source>
        <dbReference type="RuleBase" id="RU368036"/>
    </source>
</evidence>
<keyword evidence="12" id="KW-0732">Signal</keyword>
<dbReference type="UniPathway" id="UPA00204"/>
<dbReference type="PANTHER" id="PTHR43199:SF1">
    <property type="entry name" value="GLUTATHIONE HYDROLASE PROENZYME"/>
    <property type="match status" value="1"/>
</dbReference>
<feature type="binding site" evidence="10">
    <location>
        <begin position="463"/>
        <end position="464"/>
    </location>
    <ligand>
        <name>L-glutamate</name>
        <dbReference type="ChEBI" id="CHEBI:29985"/>
    </ligand>
</feature>
<feature type="chain" id="PRO_5012685302" description="Glutathione hydrolase proenzyme" evidence="12">
    <location>
        <begin position="29"/>
        <end position="580"/>
    </location>
</feature>
<dbReference type="InterPro" id="IPR029055">
    <property type="entry name" value="Ntn_hydrolases_N"/>
</dbReference>
<comment type="PTM">
    <text evidence="11">Cleaved by autocatalysis into a large and a small subunit.</text>
</comment>
<dbReference type="EC" id="2.3.2.2" evidence="11"/>
<comment type="pathway">
    <text evidence="11">Sulfur metabolism; glutathione metabolism.</text>
</comment>
<evidence type="ECO:0000256" key="7">
    <source>
        <dbReference type="ARBA" id="ARBA00023315"/>
    </source>
</evidence>
<dbReference type="InterPro" id="IPR043138">
    <property type="entry name" value="GGT_lsub"/>
</dbReference>
<dbReference type="InterPro" id="IPR055262">
    <property type="entry name" value="GGT_CS"/>
</dbReference>
<dbReference type="AlphaFoldDB" id="A0A1U7MZG8"/>
<evidence type="ECO:0000313" key="13">
    <source>
        <dbReference type="EMBL" id="OLT59106.1"/>
    </source>
</evidence>
<dbReference type="InterPro" id="IPR043137">
    <property type="entry name" value="GGT_ssub_C"/>
</dbReference>
<evidence type="ECO:0000256" key="5">
    <source>
        <dbReference type="ARBA" id="ARBA00022801"/>
    </source>
</evidence>